<comment type="caution">
    <text evidence="1">The sequence shown here is derived from an EMBL/GenBank/DDBJ whole genome shotgun (WGS) entry which is preliminary data.</text>
</comment>
<gene>
    <name evidence="1" type="ORF">AA309_27215</name>
</gene>
<accession>A0A0H1R510</accession>
<name>A0A0H1R510_9HYPH</name>
<evidence type="ECO:0000313" key="1">
    <source>
        <dbReference type="EMBL" id="KLK90169.1"/>
    </source>
</evidence>
<dbReference type="Proteomes" id="UP000035489">
    <property type="component" value="Unassembled WGS sequence"/>
</dbReference>
<reference evidence="1 2" key="1">
    <citation type="submission" date="2015-05" db="EMBL/GenBank/DDBJ databases">
        <title>Draft genome sequence of Microvirga vignae strain BR3299, a novel nitrogen fixing bacteria isolated from Brazil semi-aired region.</title>
        <authorList>
            <person name="Zilli J.E."/>
            <person name="Passos S.R."/>
            <person name="Leite J."/>
            <person name="Baldani J.I."/>
            <person name="Xavier G.R."/>
            <person name="Rumjaneck N.G."/>
            <person name="Simoes-Araujo J.L."/>
        </authorList>
    </citation>
    <scope>NUCLEOTIDE SEQUENCE [LARGE SCALE GENOMIC DNA]</scope>
    <source>
        <strain evidence="1 2">BR3299</strain>
    </source>
</reference>
<organism evidence="1 2">
    <name type="scientific">Microvirga vignae</name>
    <dbReference type="NCBI Taxonomy" id="1225564"/>
    <lineage>
        <taxon>Bacteria</taxon>
        <taxon>Pseudomonadati</taxon>
        <taxon>Pseudomonadota</taxon>
        <taxon>Alphaproteobacteria</taxon>
        <taxon>Hyphomicrobiales</taxon>
        <taxon>Methylobacteriaceae</taxon>
        <taxon>Microvirga</taxon>
    </lineage>
</organism>
<dbReference type="EMBL" id="LCYG01000093">
    <property type="protein sequence ID" value="KLK90169.1"/>
    <property type="molecule type" value="Genomic_DNA"/>
</dbReference>
<sequence>MSFIFALIGCLLGVGIVSAHHSLLARSGLRSIGTLLPVPWHHILDRDTLFYAGRDFSIDAMKPWSFGIGDDGTLRFELRK</sequence>
<proteinExistence type="predicted"/>
<dbReference type="AlphaFoldDB" id="A0A0H1R510"/>
<feature type="non-terminal residue" evidence="1">
    <location>
        <position position="80"/>
    </location>
</feature>
<keyword evidence="2" id="KW-1185">Reference proteome</keyword>
<evidence type="ECO:0000313" key="2">
    <source>
        <dbReference type="Proteomes" id="UP000035489"/>
    </source>
</evidence>
<protein>
    <submittedName>
        <fullName evidence="1">Uncharacterized protein</fullName>
    </submittedName>
</protein>